<gene>
    <name evidence="3" type="ORF">FHE74_01410</name>
</gene>
<keyword evidence="4" id="KW-1185">Reference proteome</keyword>
<evidence type="ECO:0000256" key="1">
    <source>
        <dbReference type="ARBA" id="ARBA00022679"/>
    </source>
</evidence>
<keyword evidence="3" id="KW-0548">Nucleotidyltransferase</keyword>
<sequence>MSESLTPGIDVIIVAGGRGSRIGGVDKAQVSVDGERLIDIMLDAVSLLDGLMQVVVVSTRDLQVRPGVKVAGEEPAFSGPLSAVAAGVAELKVEPSAMTAILAVDAPDSPDLIPELVAALAEAPESAAAAVRTDGHLQPLCAVWRTDKLYQQLSQYSDTADQAVKSLYDEVSVTFVEGLGLERDYDTLEQLRERGDVEA</sequence>
<dbReference type="Proteomes" id="UP000312032">
    <property type="component" value="Unassembled WGS sequence"/>
</dbReference>
<name>A0A5C4U764_9CORY</name>
<protein>
    <submittedName>
        <fullName evidence="3">Molybdenum cofactor guanylyltransferase</fullName>
    </submittedName>
</protein>
<dbReference type="Pfam" id="PF12804">
    <property type="entry name" value="NTP_transf_3"/>
    <property type="match status" value="1"/>
</dbReference>
<dbReference type="RefSeq" id="WP_139464641.1">
    <property type="nucleotide sequence ID" value="NZ_VDHJ01000002.1"/>
</dbReference>
<accession>A0A5C4U764</accession>
<dbReference type="AlphaFoldDB" id="A0A5C4U764"/>
<dbReference type="Gene3D" id="3.90.550.10">
    <property type="entry name" value="Spore Coat Polysaccharide Biosynthesis Protein SpsA, Chain A"/>
    <property type="match status" value="1"/>
</dbReference>
<dbReference type="PANTHER" id="PTHR19136:SF81">
    <property type="entry name" value="MOLYBDENUM COFACTOR GUANYLYLTRANSFERASE"/>
    <property type="match status" value="1"/>
</dbReference>
<dbReference type="GO" id="GO:0016779">
    <property type="term" value="F:nucleotidyltransferase activity"/>
    <property type="evidence" value="ECO:0007669"/>
    <property type="project" value="UniProtKB-KW"/>
</dbReference>
<evidence type="ECO:0000313" key="4">
    <source>
        <dbReference type="Proteomes" id="UP000312032"/>
    </source>
</evidence>
<keyword evidence="1 3" id="KW-0808">Transferase</keyword>
<comment type="caution">
    <text evidence="3">The sequence shown here is derived from an EMBL/GenBank/DDBJ whole genome shotgun (WGS) entry which is preliminary data.</text>
</comment>
<evidence type="ECO:0000313" key="3">
    <source>
        <dbReference type="EMBL" id="TNL99725.1"/>
    </source>
</evidence>
<organism evidence="3 4">
    <name type="scientific">Corynebacterium tapiri</name>
    <dbReference type="NCBI Taxonomy" id="1448266"/>
    <lineage>
        <taxon>Bacteria</taxon>
        <taxon>Bacillati</taxon>
        <taxon>Actinomycetota</taxon>
        <taxon>Actinomycetes</taxon>
        <taxon>Mycobacteriales</taxon>
        <taxon>Corynebacteriaceae</taxon>
        <taxon>Corynebacterium</taxon>
    </lineage>
</organism>
<feature type="domain" description="MobA-like NTP transferase" evidence="2">
    <location>
        <begin position="11"/>
        <end position="168"/>
    </location>
</feature>
<dbReference type="InterPro" id="IPR025877">
    <property type="entry name" value="MobA-like_NTP_Trfase"/>
</dbReference>
<evidence type="ECO:0000259" key="2">
    <source>
        <dbReference type="Pfam" id="PF12804"/>
    </source>
</evidence>
<reference evidence="3 4" key="1">
    <citation type="submission" date="2019-06" db="EMBL/GenBank/DDBJ databases">
        <authorList>
            <person name="Li J."/>
        </authorList>
    </citation>
    <scope>NUCLEOTIDE SEQUENCE [LARGE SCALE GENOMIC DNA]</scope>
    <source>
        <strain evidence="3 4">LMG 28165</strain>
    </source>
</reference>
<dbReference type="PANTHER" id="PTHR19136">
    <property type="entry name" value="MOLYBDENUM COFACTOR GUANYLYLTRANSFERASE"/>
    <property type="match status" value="1"/>
</dbReference>
<dbReference type="EMBL" id="VDHJ01000002">
    <property type="protein sequence ID" value="TNL99725.1"/>
    <property type="molecule type" value="Genomic_DNA"/>
</dbReference>
<dbReference type="InterPro" id="IPR029044">
    <property type="entry name" value="Nucleotide-diphossugar_trans"/>
</dbReference>
<dbReference type="SUPFAM" id="SSF53448">
    <property type="entry name" value="Nucleotide-diphospho-sugar transferases"/>
    <property type="match status" value="1"/>
</dbReference>
<dbReference type="OrthoDB" id="4408226at2"/>
<proteinExistence type="predicted"/>